<dbReference type="Pfam" id="PF22262">
    <property type="entry name" value="DUF6950"/>
    <property type="match status" value="1"/>
</dbReference>
<reference evidence="2" key="1">
    <citation type="submission" date="2020-04" db="EMBL/GenBank/DDBJ databases">
        <authorList>
            <person name="Chiriac C."/>
            <person name="Salcher M."/>
            <person name="Ghai R."/>
            <person name="Kavagutti S V."/>
        </authorList>
    </citation>
    <scope>NUCLEOTIDE SEQUENCE</scope>
</reference>
<evidence type="ECO:0000313" key="2">
    <source>
        <dbReference type="EMBL" id="CAB4151573.1"/>
    </source>
</evidence>
<proteinExistence type="predicted"/>
<feature type="domain" description="DUF6950" evidence="1">
    <location>
        <begin position="8"/>
        <end position="139"/>
    </location>
</feature>
<evidence type="ECO:0000259" key="1">
    <source>
        <dbReference type="Pfam" id="PF22262"/>
    </source>
</evidence>
<gene>
    <name evidence="2" type="ORF">UFOVP589_25</name>
</gene>
<dbReference type="EMBL" id="LR796567">
    <property type="protein sequence ID" value="CAB4151573.1"/>
    <property type="molecule type" value="Genomic_DNA"/>
</dbReference>
<organism evidence="2">
    <name type="scientific">uncultured Caudovirales phage</name>
    <dbReference type="NCBI Taxonomy" id="2100421"/>
    <lineage>
        <taxon>Viruses</taxon>
        <taxon>Duplodnaviria</taxon>
        <taxon>Heunggongvirae</taxon>
        <taxon>Uroviricota</taxon>
        <taxon>Caudoviricetes</taxon>
        <taxon>Peduoviridae</taxon>
        <taxon>Maltschvirus</taxon>
        <taxon>Maltschvirus maltsch</taxon>
    </lineage>
</organism>
<sequence>MGQEDSIRELHSFLKQVDRKPFQWGVWDCLIFTNEAFRRMHGEGWADDLLNRYIQGDTLLTRSQVRREYGYQTVDDMLRDRFERAYDVPPRGALVTSSETYLTANYLGVGFGIAVGTSAAFLSASGVVYYPIETIDSAWVKQ</sequence>
<name>A0A6J5N2N4_9CAUD</name>
<accession>A0A6J5N2N4</accession>
<dbReference type="InterPro" id="IPR053802">
    <property type="entry name" value="DUF6950"/>
</dbReference>
<protein>
    <recommendedName>
        <fullName evidence="1">DUF6950 domain-containing protein</fullName>
    </recommendedName>
</protein>